<evidence type="ECO:0000256" key="1">
    <source>
        <dbReference type="SAM" id="MobiDB-lite"/>
    </source>
</evidence>
<evidence type="ECO:0000313" key="2">
    <source>
        <dbReference type="EMBL" id="CAA9589478.1"/>
    </source>
</evidence>
<gene>
    <name evidence="2" type="ORF">AVDCRST_MAG81-4691</name>
</gene>
<name>A0A6J4VU26_9CYAN</name>
<protein>
    <submittedName>
        <fullName evidence="2">Uncharacterized protein</fullName>
    </submittedName>
</protein>
<dbReference type="AlphaFoldDB" id="A0A6J4VU26"/>
<organism evidence="2">
    <name type="scientific">uncultured Synechococcales cyanobacterium</name>
    <dbReference type="NCBI Taxonomy" id="1936017"/>
    <lineage>
        <taxon>Bacteria</taxon>
        <taxon>Bacillati</taxon>
        <taxon>Cyanobacteriota</taxon>
        <taxon>Cyanophyceae</taxon>
        <taxon>Synechococcales</taxon>
        <taxon>environmental samples</taxon>
    </lineage>
</organism>
<feature type="region of interest" description="Disordered" evidence="1">
    <location>
        <begin position="20"/>
        <end position="40"/>
    </location>
</feature>
<proteinExistence type="predicted"/>
<reference evidence="2" key="1">
    <citation type="submission" date="2020-02" db="EMBL/GenBank/DDBJ databases">
        <authorList>
            <person name="Meier V. D."/>
        </authorList>
    </citation>
    <scope>NUCLEOTIDE SEQUENCE</scope>
    <source>
        <strain evidence="2">AVDCRST_MAG81</strain>
    </source>
</reference>
<accession>A0A6J4VU26</accession>
<dbReference type="EMBL" id="CADCWO010000245">
    <property type="protein sequence ID" value="CAA9589478.1"/>
    <property type="molecule type" value="Genomic_DNA"/>
</dbReference>
<sequence>MLPTGELLGFQLTMALVRGQEGATSGTSGPLFSELPANGR</sequence>